<keyword evidence="2" id="KW-0472">Membrane</keyword>
<dbReference type="GO" id="GO:0006979">
    <property type="term" value="P:response to oxidative stress"/>
    <property type="evidence" value="ECO:0007669"/>
    <property type="project" value="TreeGrafter"/>
</dbReference>
<dbReference type="AlphaFoldDB" id="A0A7S0IR61"/>
<evidence type="ECO:0000256" key="2">
    <source>
        <dbReference type="RuleBase" id="RU363103"/>
    </source>
</evidence>
<keyword evidence="2" id="KW-0813">Transport</keyword>
<accession>A0A7S0IR61</accession>
<sequence>MAGLLGEVLAAVKKGPPKIWDPTTHTMRGWMKRFNEMWKSHSFGMAYNKLRMENVMRADGTLVGTDTNGNKYFENKNAPTGHTRWVEYPTVPGVWALEDKYDASMVSPDWHGWLHYMHDIPGNQVLAKFGQPFKQPHRVNQTMLRPQYTTPAGLTSKDHEEGQPAGFHMPPGQSGNTKPRGRLGAKYQVWDPSGVKVESELRNYADNSKTLHLP</sequence>
<keyword evidence="2" id="KW-0999">Mitochondrion inner membrane</keyword>
<evidence type="ECO:0000313" key="4">
    <source>
        <dbReference type="EMBL" id="CAD8529417.1"/>
    </source>
</evidence>
<dbReference type="InterPro" id="IPR007763">
    <property type="entry name" value="NDUFA12"/>
</dbReference>
<dbReference type="EMBL" id="HBER01009411">
    <property type="protein sequence ID" value="CAD8529417.1"/>
    <property type="molecule type" value="Transcribed_RNA"/>
</dbReference>
<proteinExistence type="inferred from homology"/>
<comment type="subcellular location">
    <subcellularLocation>
        <location evidence="2">Mitochondrion inner membrane</location>
        <topology evidence="2">Peripheral membrane protein</topology>
        <orientation evidence="2">Matrix side</orientation>
    </subcellularLocation>
</comment>
<keyword evidence="2" id="KW-0249">Electron transport</keyword>
<dbReference type="PANTHER" id="PTHR12910:SF2">
    <property type="entry name" value="NADH DEHYDROGENASE [UBIQUINONE] 1 ALPHA SUBCOMPLEX SUBUNIT 12"/>
    <property type="match status" value="1"/>
</dbReference>
<evidence type="ECO:0000256" key="1">
    <source>
        <dbReference type="ARBA" id="ARBA00007355"/>
    </source>
</evidence>
<reference evidence="4" key="1">
    <citation type="submission" date="2021-01" db="EMBL/GenBank/DDBJ databases">
        <authorList>
            <person name="Corre E."/>
            <person name="Pelletier E."/>
            <person name="Niang G."/>
            <person name="Scheremetjew M."/>
            <person name="Finn R."/>
            <person name="Kale V."/>
            <person name="Holt S."/>
            <person name="Cochrane G."/>
            <person name="Meng A."/>
            <person name="Brown T."/>
            <person name="Cohen L."/>
        </authorList>
    </citation>
    <scope>NUCLEOTIDE SEQUENCE</scope>
    <source>
        <strain evidence="4">RCC1130</strain>
    </source>
</reference>
<dbReference type="PANTHER" id="PTHR12910">
    <property type="entry name" value="NADH-UBIQUINONE OXIDOREDUCTASE SUBUNIT B17.2"/>
    <property type="match status" value="1"/>
</dbReference>
<keyword evidence="2" id="KW-0679">Respiratory chain</keyword>
<dbReference type="GO" id="GO:0045271">
    <property type="term" value="C:respiratory chain complex I"/>
    <property type="evidence" value="ECO:0007669"/>
    <property type="project" value="InterPro"/>
</dbReference>
<comment type="similarity">
    <text evidence="1 2">Belongs to the complex I NDUFA12 subunit family.</text>
</comment>
<evidence type="ECO:0000256" key="3">
    <source>
        <dbReference type="SAM" id="MobiDB-lite"/>
    </source>
</evidence>
<keyword evidence="2" id="KW-0496">Mitochondrion</keyword>
<feature type="region of interest" description="Disordered" evidence="3">
    <location>
        <begin position="149"/>
        <end position="180"/>
    </location>
</feature>
<dbReference type="Pfam" id="PF05071">
    <property type="entry name" value="NDUFA12"/>
    <property type="match status" value="1"/>
</dbReference>
<comment type="function">
    <text evidence="2">Accessory subunit of the mitochondrial membrane respiratory chain NADH dehydrogenase (Complex I), that is believed not to be involved in catalysis. Complex I functions in the transfer of electrons from NADH to the respiratory chain. The immediate electron acceptor for the enzyme is believed to be ubiquinone.</text>
</comment>
<gene>
    <name evidence="4" type="ORF">CLEP1334_LOCUS4669</name>
</gene>
<name>A0A7S0IR61_9EUKA</name>
<dbReference type="GO" id="GO:0005743">
    <property type="term" value="C:mitochondrial inner membrane"/>
    <property type="evidence" value="ECO:0007669"/>
    <property type="project" value="UniProtKB-SubCell"/>
</dbReference>
<organism evidence="4">
    <name type="scientific">Calcidiscus leptoporus</name>
    <dbReference type="NCBI Taxonomy" id="127549"/>
    <lineage>
        <taxon>Eukaryota</taxon>
        <taxon>Haptista</taxon>
        <taxon>Haptophyta</taxon>
        <taxon>Prymnesiophyceae</taxon>
        <taxon>Coccolithales</taxon>
        <taxon>Calcidiscaceae</taxon>
        <taxon>Calcidiscus</taxon>
    </lineage>
</organism>
<protein>
    <recommendedName>
        <fullName evidence="2">NADH dehydrogenase [ubiquinone] 1 alpha subcomplex subunit 12</fullName>
    </recommendedName>
</protein>